<evidence type="ECO:0000313" key="6">
    <source>
        <dbReference type="Proteomes" id="UP000549775"/>
    </source>
</evidence>
<dbReference type="GO" id="GO:0120147">
    <property type="term" value="F:formylglycine-generating oxidase activity"/>
    <property type="evidence" value="ECO:0007669"/>
    <property type="project" value="TreeGrafter"/>
</dbReference>
<dbReference type="Gene3D" id="3.90.1580.10">
    <property type="entry name" value="paralog of FGE (formylglycine-generating enzyme)"/>
    <property type="match status" value="2"/>
</dbReference>
<feature type="non-terminal residue" evidence="5">
    <location>
        <position position="276"/>
    </location>
</feature>
<evidence type="ECO:0000256" key="2">
    <source>
        <dbReference type="ARBA" id="ARBA00005310"/>
    </source>
</evidence>
<evidence type="ECO:0000259" key="4">
    <source>
        <dbReference type="Pfam" id="PF03781"/>
    </source>
</evidence>
<dbReference type="InterPro" id="IPR016187">
    <property type="entry name" value="CTDL_fold"/>
</dbReference>
<comment type="similarity">
    <text evidence="2">Belongs to the sulfatase-modifying factor family.</text>
</comment>
<sequence>QMVMIPGGVFTMGTHEPEIQQDGEGPARKVHLDSFYMDQYEVSNQEFERFVNATGYITEAEKFGDSFVFEGMLSEAVKAEIHQAVREGLKKLSLPGGSHRGGQQRTGALGHQQGASLSLWCSTLRGSLWKGGCPHPCVRPPQPAGALQPPQAFHSPSPGLLCSFSPGFTGALGYPDVLWAKPVSAFPPNGYGLYNMVGNAWEWTSDWWAVQHSPQDQHNPKGPSSGTDRVKKGGSYMCHKSYCYRYRCAARSQNTPDSSASNLGFRCAADSAPGPR</sequence>
<evidence type="ECO:0000313" key="5">
    <source>
        <dbReference type="EMBL" id="NWZ68300.1"/>
    </source>
</evidence>
<comment type="caution">
    <text evidence="5">The sequence shown here is derived from an EMBL/GenBank/DDBJ whole genome shotgun (WGS) entry which is preliminary data.</text>
</comment>
<dbReference type="EMBL" id="VZST01001236">
    <property type="protein sequence ID" value="NWZ68300.1"/>
    <property type="molecule type" value="Genomic_DNA"/>
</dbReference>
<protein>
    <submittedName>
        <fullName evidence="5">SUMF1 enzyme</fullName>
    </submittedName>
</protein>
<dbReference type="GO" id="GO:0005788">
    <property type="term" value="C:endoplasmic reticulum lumen"/>
    <property type="evidence" value="ECO:0007669"/>
    <property type="project" value="UniProtKB-SubCell"/>
</dbReference>
<proteinExistence type="inferred from homology"/>
<accession>A0A7K7PLI2</accession>
<reference evidence="5 6" key="1">
    <citation type="submission" date="2019-09" db="EMBL/GenBank/DDBJ databases">
        <title>Bird 10,000 Genomes (B10K) Project - Family phase.</title>
        <authorList>
            <person name="Zhang G."/>
        </authorList>
    </citation>
    <scope>NUCLEOTIDE SEQUENCE [LARGE SCALE GENOMIC DNA]</scope>
    <source>
        <strain evidence="5">OUT-0054</strain>
        <tissue evidence="5">Blood</tissue>
    </source>
</reference>
<dbReference type="PANTHER" id="PTHR23150">
    <property type="entry name" value="SULFATASE MODIFYING FACTOR 1, 2"/>
    <property type="match status" value="1"/>
</dbReference>
<comment type="subcellular location">
    <subcellularLocation>
        <location evidence="1">Endoplasmic reticulum lumen</location>
    </subcellularLocation>
</comment>
<feature type="domain" description="Sulfatase-modifying factor enzyme-like" evidence="4">
    <location>
        <begin position="181"/>
        <end position="268"/>
    </location>
</feature>
<dbReference type="Pfam" id="PF03781">
    <property type="entry name" value="FGE-sulfatase"/>
    <property type="match status" value="2"/>
</dbReference>
<keyword evidence="6" id="KW-1185">Reference proteome</keyword>
<dbReference type="InterPro" id="IPR042095">
    <property type="entry name" value="SUMF_sf"/>
</dbReference>
<evidence type="ECO:0000256" key="3">
    <source>
        <dbReference type="SAM" id="MobiDB-lite"/>
    </source>
</evidence>
<dbReference type="OrthoDB" id="659at2759"/>
<dbReference type="Proteomes" id="UP000549775">
    <property type="component" value="Unassembled WGS sequence"/>
</dbReference>
<dbReference type="AlphaFoldDB" id="A0A7K7PLI2"/>
<dbReference type="InterPro" id="IPR051043">
    <property type="entry name" value="Sulfatase_Mod_Factor_Kinase"/>
</dbReference>
<dbReference type="InterPro" id="IPR005532">
    <property type="entry name" value="SUMF_dom"/>
</dbReference>
<feature type="region of interest" description="Disordered" evidence="3">
    <location>
        <begin position="212"/>
        <end position="231"/>
    </location>
</feature>
<feature type="domain" description="Sulfatase-modifying factor enzyme-like" evidence="4">
    <location>
        <begin position="1"/>
        <end position="76"/>
    </location>
</feature>
<dbReference type="PANTHER" id="PTHR23150:SF19">
    <property type="entry name" value="FORMYLGLYCINE-GENERATING ENZYME"/>
    <property type="match status" value="1"/>
</dbReference>
<name>A0A7K7PLI2_ACRAR</name>
<feature type="compositionally biased region" description="Polar residues" evidence="3">
    <location>
        <begin position="212"/>
        <end position="227"/>
    </location>
</feature>
<gene>
    <name evidence="5" type="primary">Sumf1</name>
    <name evidence="5" type="ORF">ACRARU_R11488</name>
</gene>
<evidence type="ECO:0000256" key="1">
    <source>
        <dbReference type="ARBA" id="ARBA00004319"/>
    </source>
</evidence>
<feature type="non-terminal residue" evidence="5">
    <location>
        <position position="1"/>
    </location>
</feature>
<organism evidence="5 6">
    <name type="scientific">Acrocephalus arundinaceus</name>
    <name type="common">Great reed-warbler</name>
    <dbReference type="NCBI Taxonomy" id="39621"/>
    <lineage>
        <taxon>Eukaryota</taxon>
        <taxon>Metazoa</taxon>
        <taxon>Chordata</taxon>
        <taxon>Craniata</taxon>
        <taxon>Vertebrata</taxon>
        <taxon>Euteleostomi</taxon>
        <taxon>Archelosauria</taxon>
        <taxon>Archosauria</taxon>
        <taxon>Dinosauria</taxon>
        <taxon>Saurischia</taxon>
        <taxon>Theropoda</taxon>
        <taxon>Coelurosauria</taxon>
        <taxon>Aves</taxon>
        <taxon>Neognathae</taxon>
        <taxon>Neoaves</taxon>
        <taxon>Telluraves</taxon>
        <taxon>Australaves</taxon>
        <taxon>Passeriformes</taxon>
        <taxon>Sylvioidea</taxon>
        <taxon>Sylviidae</taxon>
        <taxon>Acrocephalinae</taxon>
        <taxon>Acrocephalus</taxon>
    </lineage>
</organism>
<dbReference type="SUPFAM" id="SSF56436">
    <property type="entry name" value="C-type lectin-like"/>
    <property type="match status" value="1"/>
</dbReference>
<feature type="region of interest" description="Disordered" evidence="3">
    <location>
        <begin position="254"/>
        <end position="276"/>
    </location>
</feature>